<evidence type="ECO:0000256" key="1">
    <source>
        <dbReference type="ARBA" id="ARBA00008779"/>
    </source>
</evidence>
<feature type="domain" description="Sulfatase N-terminal" evidence="4">
    <location>
        <begin position="21"/>
        <end position="374"/>
    </location>
</feature>
<dbReference type="GO" id="GO:0005737">
    <property type="term" value="C:cytoplasm"/>
    <property type="evidence" value="ECO:0007669"/>
    <property type="project" value="TreeGrafter"/>
</dbReference>
<gene>
    <name evidence="5" type="ORF">METZ01_LOCUS277479</name>
</gene>
<dbReference type="SUPFAM" id="SSF53649">
    <property type="entry name" value="Alkaline phosphatase-like"/>
    <property type="match status" value="1"/>
</dbReference>
<evidence type="ECO:0000256" key="2">
    <source>
        <dbReference type="ARBA" id="ARBA00022723"/>
    </source>
</evidence>
<evidence type="ECO:0000256" key="3">
    <source>
        <dbReference type="ARBA" id="ARBA00022801"/>
    </source>
</evidence>
<proteinExistence type="inferred from homology"/>
<accession>A0A382KM18</accession>
<dbReference type="Pfam" id="PF00884">
    <property type="entry name" value="Sulfatase"/>
    <property type="match status" value="1"/>
</dbReference>
<protein>
    <recommendedName>
        <fullName evidence="4">Sulfatase N-terminal domain-containing protein</fullName>
    </recommendedName>
</protein>
<comment type="similarity">
    <text evidence="1">Belongs to the sulfatase family.</text>
</comment>
<dbReference type="AlphaFoldDB" id="A0A382KM18"/>
<evidence type="ECO:0000259" key="4">
    <source>
        <dbReference type="Pfam" id="PF00884"/>
    </source>
</evidence>
<dbReference type="InterPro" id="IPR000917">
    <property type="entry name" value="Sulfatase_N"/>
</dbReference>
<evidence type="ECO:0000313" key="5">
    <source>
        <dbReference type="EMBL" id="SVC24625.1"/>
    </source>
</evidence>
<dbReference type="PANTHER" id="PTHR45953">
    <property type="entry name" value="IDURONATE 2-SULFATASE"/>
    <property type="match status" value="1"/>
</dbReference>
<dbReference type="InterPro" id="IPR024607">
    <property type="entry name" value="Sulfatase_CS"/>
</dbReference>
<feature type="non-terminal residue" evidence="5">
    <location>
        <position position="417"/>
    </location>
</feature>
<dbReference type="EMBL" id="UINC01081092">
    <property type="protein sequence ID" value="SVC24625.1"/>
    <property type="molecule type" value="Genomic_DNA"/>
</dbReference>
<dbReference type="GO" id="GO:0008484">
    <property type="term" value="F:sulfuric ester hydrolase activity"/>
    <property type="evidence" value="ECO:0007669"/>
    <property type="project" value="TreeGrafter"/>
</dbReference>
<organism evidence="5">
    <name type="scientific">marine metagenome</name>
    <dbReference type="NCBI Taxonomy" id="408172"/>
    <lineage>
        <taxon>unclassified sequences</taxon>
        <taxon>metagenomes</taxon>
        <taxon>ecological metagenomes</taxon>
    </lineage>
</organism>
<dbReference type="GO" id="GO:0046872">
    <property type="term" value="F:metal ion binding"/>
    <property type="evidence" value="ECO:0007669"/>
    <property type="project" value="UniProtKB-KW"/>
</dbReference>
<dbReference type="InterPro" id="IPR017850">
    <property type="entry name" value="Alkaline_phosphatase_core_sf"/>
</dbReference>
<sequence length="417" mass="46644">IYAPQLICPSHAQQKAIMSKPNIVFLMPDQLRPDFLSCYGADFIDTPNIDSLAGEGTLYRNAYSTSPVCVTARHNILTGLNSIRAGVLNNGQFIRPDYAACGISTWPELLGENGYHTAGIGKMHFYPWDAMMGYDKREICEDKRWLHIQDDYADFLAQKGLRKLHGNEHEGYLENRGAFVHQHPFDCSWDYFVGDAATRFIRDYDRDQPFAAMVGFPGPHCPYDPSPEYADRYDPADMPPAIPEVEGEHPKMREGNINGNKLPWNGVDYSEFTDAHKAKIRAHYCGLIAQIDHMVGEILQALRDTGQLDNTIILFASDHGDYLGDHNLIGKGSFFEASCHIPLIARVPGQQGGRANSDLVALADVTPSMMQFAGCETPDYVDFQSLPGLGLKERAPREYLYGMMAGGWMAYDGRYKL</sequence>
<name>A0A382KM18_9ZZZZ</name>
<reference evidence="5" key="1">
    <citation type="submission" date="2018-05" db="EMBL/GenBank/DDBJ databases">
        <authorList>
            <person name="Lanie J.A."/>
            <person name="Ng W.-L."/>
            <person name="Kazmierczak K.M."/>
            <person name="Andrzejewski T.M."/>
            <person name="Davidsen T.M."/>
            <person name="Wayne K.J."/>
            <person name="Tettelin H."/>
            <person name="Glass J.I."/>
            <person name="Rusch D."/>
            <person name="Podicherti R."/>
            <person name="Tsui H.-C.T."/>
            <person name="Winkler M.E."/>
        </authorList>
    </citation>
    <scope>NUCLEOTIDE SEQUENCE</scope>
</reference>
<feature type="non-terminal residue" evidence="5">
    <location>
        <position position="1"/>
    </location>
</feature>
<keyword evidence="3" id="KW-0378">Hydrolase</keyword>
<dbReference type="Gene3D" id="3.40.720.10">
    <property type="entry name" value="Alkaline Phosphatase, subunit A"/>
    <property type="match status" value="1"/>
</dbReference>
<keyword evidence="2" id="KW-0479">Metal-binding</keyword>
<dbReference type="PANTHER" id="PTHR45953:SF1">
    <property type="entry name" value="IDURONATE 2-SULFATASE"/>
    <property type="match status" value="1"/>
</dbReference>
<dbReference type="PROSITE" id="PS00149">
    <property type="entry name" value="SULFATASE_2"/>
    <property type="match status" value="1"/>
</dbReference>